<evidence type="ECO:0000256" key="1">
    <source>
        <dbReference type="SAM" id="MobiDB-lite"/>
    </source>
</evidence>
<protein>
    <submittedName>
        <fullName evidence="2">Uncharacterized protein</fullName>
    </submittedName>
</protein>
<dbReference type="EMBL" id="VUJW01000003">
    <property type="protein sequence ID" value="KAA1427918.1"/>
    <property type="molecule type" value="Genomic_DNA"/>
</dbReference>
<dbReference type="AlphaFoldDB" id="A0A5B1M614"/>
<dbReference type="Proteomes" id="UP000324351">
    <property type="component" value="Unassembled WGS sequence"/>
</dbReference>
<organism evidence="2 3">
    <name type="scientific">Nocardioides antri</name>
    <dbReference type="NCBI Taxonomy" id="2607659"/>
    <lineage>
        <taxon>Bacteria</taxon>
        <taxon>Bacillati</taxon>
        <taxon>Actinomycetota</taxon>
        <taxon>Actinomycetes</taxon>
        <taxon>Propionibacteriales</taxon>
        <taxon>Nocardioidaceae</taxon>
        <taxon>Nocardioides</taxon>
    </lineage>
</organism>
<accession>A0A5B1M614</accession>
<comment type="caution">
    <text evidence="2">The sequence shown here is derived from an EMBL/GenBank/DDBJ whole genome shotgun (WGS) entry which is preliminary data.</text>
</comment>
<dbReference type="RefSeq" id="WP_149750410.1">
    <property type="nucleotide sequence ID" value="NZ_VUJW01000003.1"/>
</dbReference>
<evidence type="ECO:0000313" key="2">
    <source>
        <dbReference type="EMBL" id="KAA1427918.1"/>
    </source>
</evidence>
<name>A0A5B1M614_9ACTN</name>
<reference evidence="2 3" key="1">
    <citation type="submission" date="2019-09" db="EMBL/GenBank/DDBJ databases">
        <title>Nocardioides panacisoli sp. nov., isolated from the soil of a ginseng field.</title>
        <authorList>
            <person name="Cho C."/>
        </authorList>
    </citation>
    <scope>NUCLEOTIDE SEQUENCE [LARGE SCALE GENOMIC DNA]</scope>
    <source>
        <strain evidence="2 3">BN140041</strain>
    </source>
</reference>
<proteinExistence type="predicted"/>
<keyword evidence="3" id="KW-1185">Reference proteome</keyword>
<feature type="compositionally biased region" description="Basic and acidic residues" evidence="1">
    <location>
        <begin position="151"/>
        <end position="174"/>
    </location>
</feature>
<gene>
    <name evidence="2" type="ORF">F0U47_10935</name>
</gene>
<feature type="region of interest" description="Disordered" evidence="1">
    <location>
        <begin position="40"/>
        <end position="174"/>
    </location>
</feature>
<reference evidence="2 3" key="2">
    <citation type="submission" date="2019-09" db="EMBL/GenBank/DDBJ databases">
        <authorList>
            <person name="Jin C."/>
        </authorList>
    </citation>
    <scope>NUCLEOTIDE SEQUENCE [LARGE SCALE GENOMIC DNA]</scope>
    <source>
        <strain evidence="2 3">BN140041</strain>
    </source>
</reference>
<sequence length="174" mass="18133">MSTVGTITKLATGVVGKAAHAVIHPRQTVTAVTGHARDLAASVTGGDQKAPSTTDDAAAATEVPLYESPQRNVEPAEPVEPAQSVEPSTTEPKAASRESAHHGRGSDPTDDWHDELDDAPDVGINPATGLPNTYQASEDGPLLDPSVAKAVRSESETMSRAADPDKDPHEDEEQ</sequence>
<evidence type="ECO:0000313" key="3">
    <source>
        <dbReference type="Proteomes" id="UP000324351"/>
    </source>
</evidence>
<feature type="compositionally biased region" description="Basic and acidic residues" evidence="1">
    <location>
        <begin position="94"/>
        <end position="111"/>
    </location>
</feature>